<feature type="compositionally biased region" description="Polar residues" evidence="1">
    <location>
        <begin position="948"/>
        <end position="964"/>
    </location>
</feature>
<sequence>MSASPPLAHLFVPLPTSSPSSSSSPSSPDPVTITTLHDHDIPALSPINERSYAPHDPSYNQNHSIPPIRPPRSPRRTPPKRLDAESRPATDRPRRYRNNSSLSLTSLEYVRTALRNFRASLPAARFPDKTPIRSPSRKYHRTRSPTADLVLHNPSSPTTEMSSARRQSQRRKEAVLAGLQGGIKTHERYGSVKEVRREGVGGHWRSYSTPPPSSISGAREALAEEGCEEGHKRVMSEGNDKPAPLRARPGIPIFDQAPHPADGRRASVPPPTLHIIHPSISTTPEDPTVYPPERISVHALHHPHGALVDDSVNKFATVVGIMDAGQAARGADGDDAVYMSQRFGSGRAQTARRNRVGPGGIISKIASRSSLSKLKIAFAPSTPAPDASLHPRNSVRRQPSPSPSAARHSCLSSASHRPAPLPPLLLNPTPNRFAPSSSRIPSPSPSATPTQSRAPTPLIVRDHAAGMKLNGIPPERSSMWGKEEGLVEIPRFKKRELNLGIAGGGLGQRASWGMLWMGWLIWGLLSLFFDVNVLYMLVQCAQNPSTAPDSASARTWVFAAAAFSVCWLISVFGVWIGWELCYEFWRRWRLPRPAIEPIHMSLPATLHLSLSFFQHFAFFLYVRLSPLRTPHSKDILPETAHLAIQSLPGLGPVLPRASLAVVLLVAFSSGDDGSIRDAAFWTPTTGRLTMYAHGVLLAFGSLTALRLLVVVLSAIILWAFSRPRRPSQSRLRSRFDSFSTSSPTDTRPTTPVATPTRRDPADTQSPSKGWIAESDLKWEWRERGRNRLQDAFELCMIRRPRSGAPSPMLRRQGVEASRSVGWIYSRQGAMEEKEGEGEGGEEMLSPTTADPFMQIEPSRSRSTIRFVTPPPLDRTETDETTRPATLAPATPSAVQARPESGTLPVNGTPVQPTRQSDPVTPTTAGQDSVNSLDPRSAVGLGGLAAARQSVSSQDLFYTPMSRTPATEKTRSRTELGGVHTESTSTLGAKGTGDAAALGGTSSSSLTPAPPSAYRPPPTPGPEPSTAGTSSTALHALVSTDSSPQYADGSHHGSASDKENQPHPAASDI</sequence>
<keyword evidence="4" id="KW-1185">Reference proteome</keyword>
<evidence type="ECO:0000313" key="4">
    <source>
        <dbReference type="Proteomes" id="UP001164286"/>
    </source>
</evidence>
<reference evidence="3" key="1">
    <citation type="journal article" date="2022" name="G3 (Bethesda)">
        <title>High quality genome of the basidiomycete yeast Dioszegia hungarica PDD-24b-2 isolated from cloud water.</title>
        <authorList>
            <person name="Jarrige D."/>
            <person name="Haridas S."/>
            <person name="Bleykasten-Grosshans C."/>
            <person name="Joly M."/>
            <person name="Nadalig T."/>
            <person name="Sancelme M."/>
            <person name="Vuilleumier S."/>
            <person name="Grigoriev I.V."/>
            <person name="Amato P."/>
            <person name="Bringel F."/>
        </authorList>
    </citation>
    <scope>NUCLEOTIDE SEQUENCE</scope>
    <source>
        <strain evidence="3">PDD-24b-2</strain>
    </source>
</reference>
<feature type="compositionally biased region" description="Basic and acidic residues" evidence="1">
    <location>
        <begin position="1048"/>
        <end position="1060"/>
    </location>
</feature>
<feature type="compositionally biased region" description="Low complexity" evidence="1">
    <location>
        <begin position="882"/>
        <end position="893"/>
    </location>
</feature>
<feature type="compositionally biased region" description="Polar residues" evidence="1">
    <location>
        <begin position="903"/>
        <end position="933"/>
    </location>
</feature>
<feature type="compositionally biased region" description="Low complexity" evidence="1">
    <location>
        <begin position="986"/>
        <end position="1006"/>
    </location>
</feature>
<gene>
    <name evidence="3" type="ORF">MKK02DRAFT_44435</name>
</gene>
<keyword evidence="2" id="KW-1133">Transmembrane helix</keyword>
<dbReference type="Proteomes" id="UP001164286">
    <property type="component" value="Unassembled WGS sequence"/>
</dbReference>
<dbReference type="PANTHER" id="PTHR24216">
    <property type="entry name" value="PAXILLIN-RELATED"/>
    <property type="match status" value="1"/>
</dbReference>
<feature type="compositionally biased region" description="Pro residues" evidence="1">
    <location>
        <begin position="1007"/>
        <end position="1022"/>
    </location>
</feature>
<feature type="compositionally biased region" description="Low complexity" evidence="1">
    <location>
        <begin position="731"/>
        <end position="755"/>
    </location>
</feature>
<feature type="compositionally biased region" description="Basic and acidic residues" evidence="1">
    <location>
        <begin position="228"/>
        <end position="240"/>
    </location>
</feature>
<feature type="region of interest" description="Disordered" evidence="1">
    <location>
        <begin position="381"/>
        <end position="457"/>
    </location>
</feature>
<feature type="compositionally biased region" description="Basic and acidic residues" evidence="1">
    <location>
        <begin position="80"/>
        <end position="93"/>
    </location>
</feature>
<proteinExistence type="predicted"/>
<dbReference type="RefSeq" id="XP_052945512.1">
    <property type="nucleotide sequence ID" value="XM_053092929.1"/>
</dbReference>
<feature type="region of interest" description="Disordered" evidence="1">
    <location>
        <begin position="1"/>
        <end position="100"/>
    </location>
</feature>
<feature type="compositionally biased region" description="Low complexity" evidence="1">
    <location>
        <begin position="426"/>
        <end position="457"/>
    </location>
</feature>
<keyword evidence="2" id="KW-0812">Transmembrane</keyword>
<organism evidence="3 4">
    <name type="scientific">Dioszegia hungarica</name>
    <dbReference type="NCBI Taxonomy" id="4972"/>
    <lineage>
        <taxon>Eukaryota</taxon>
        <taxon>Fungi</taxon>
        <taxon>Dikarya</taxon>
        <taxon>Basidiomycota</taxon>
        <taxon>Agaricomycotina</taxon>
        <taxon>Tremellomycetes</taxon>
        <taxon>Tremellales</taxon>
        <taxon>Bulleribasidiaceae</taxon>
        <taxon>Dioszegia</taxon>
    </lineage>
</organism>
<feature type="transmembrane region" description="Helical" evidence="2">
    <location>
        <begin position="598"/>
        <end position="622"/>
    </location>
</feature>
<feature type="compositionally biased region" description="Polar residues" evidence="1">
    <location>
        <begin position="153"/>
        <end position="166"/>
    </location>
</feature>
<feature type="transmembrane region" description="Helical" evidence="2">
    <location>
        <begin position="556"/>
        <end position="578"/>
    </location>
</feature>
<keyword evidence="2" id="KW-0472">Membrane</keyword>
<name>A0AA38H8K3_9TREE</name>
<dbReference type="EMBL" id="JAKWFO010000005">
    <property type="protein sequence ID" value="KAI9635735.1"/>
    <property type="molecule type" value="Genomic_DNA"/>
</dbReference>
<feature type="transmembrane region" description="Helical" evidence="2">
    <location>
        <begin position="516"/>
        <end position="535"/>
    </location>
</feature>
<feature type="region of interest" description="Disordered" evidence="1">
    <location>
        <begin position="202"/>
        <end position="243"/>
    </location>
</feature>
<accession>A0AA38H8K3</accession>
<feature type="compositionally biased region" description="Low complexity" evidence="1">
    <location>
        <begin position="17"/>
        <end position="26"/>
    </location>
</feature>
<feature type="region of interest" description="Disordered" evidence="1">
    <location>
        <begin position="731"/>
        <end position="768"/>
    </location>
</feature>
<feature type="region of interest" description="Disordered" evidence="1">
    <location>
        <begin position="125"/>
        <end position="173"/>
    </location>
</feature>
<comment type="caution">
    <text evidence="3">The sequence shown here is derived from an EMBL/GenBank/DDBJ whole genome shotgun (WGS) entry which is preliminary data.</text>
</comment>
<protein>
    <submittedName>
        <fullName evidence="3">Uncharacterized protein</fullName>
    </submittedName>
</protein>
<feature type="region of interest" description="Disordered" evidence="1">
    <location>
        <begin position="864"/>
        <end position="1068"/>
    </location>
</feature>
<feature type="transmembrane region" description="Helical" evidence="2">
    <location>
        <begin position="690"/>
        <end position="720"/>
    </location>
</feature>
<dbReference type="GeneID" id="77732134"/>
<dbReference type="PANTHER" id="PTHR24216:SF65">
    <property type="entry name" value="PAXILLIN-LIKE PROTEIN 1"/>
    <property type="match status" value="1"/>
</dbReference>
<evidence type="ECO:0000313" key="3">
    <source>
        <dbReference type="EMBL" id="KAI9635735.1"/>
    </source>
</evidence>
<feature type="compositionally biased region" description="Low complexity" evidence="1">
    <location>
        <begin position="1023"/>
        <end position="1032"/>
    </location>
</feature>
<evidence type="ECO:0000256" key="1">
    <source>
        <dbReference type="SAM" id="MobiDB-lite"/>
    </source>
</evidence>
<dbReference type="AlphaFoldDB" id="A0AA38H8K3"/>
<evidence type="ECO:0000256" key="2">
    <source>
        <dbReference type="SAM" id="Phobius"/>
    </source>
</evidence>